<gene>
    <name evidence="19" type="primary">cobS</name>
    <name evidence="20" type="ORF">SAMN04487940_102274</name>
</gene>
<keyword evidence="10 19" id="KW-0812">Transmembrane</keyword>
<accession>A0A975W7M2</accession>
<comment type="catalytic activity">
    <reaction evidence="18 19">
        <text>alpha-ribazole 5'-phosphate + adenosylcob(III)inamide-GDP = adenosylcob(III)alamin 5'-phosphate + GMP + H(+)</text>
        <dbReference type="Rhea" id="RHEA:23560"/>
        <dbReference type="ChEBI" id="CHEBI:15378"/>
        <dbReference type="ChEBI" id="CHEBI:57918"/>
        <dbReference type="ChEBI" id="CHEBI:58115"/>
        <dbReference type="ChEBI" id="CHEBI:60487"/>
        <dbReference type="ChEBI" id="CHEBI:60493"/>
        <dbReference type="EC" id="2.7.8.26"/>
    </reaction>
</comment>
<proteinExistence type="inferred from homology"/>
<dbReference type="HAMAP" id="MF_00719">
    <property type="entry name" value="CobS"/>
    <property type="match status" value="1"/>
</dbReference>
<feature type="transmembrane region" description="Helical" evidence="19">
    <location>
        <begin position="64"/>
        <end position="89"/>
    </location>
</feature>
<protein>
    <recommendedName>
        <fullName evidence="6 19">Adenosylcobinamide-GDP ribazoletransferase</fullName>
        <ecNumber evidence="5 19">2.7.8.26</ecNumber>
    </recommendedName>
    <alternativeName>
        <fullName evidence="16 19">Cobalamin synthase</fullName>
    </alternativeName>
    <alternativeName>
        <fullName evidence="15 19">Cobalamin-5'-phosphate synthase</fullName>
    </alternativeName>
</protein>
<dbReference type="Proteomes" id="UP000182932">
    <property type="component" value="Unassembled WGS sequence"/>
</dbReference>
<dbReference type="Pfam" id="PF02654">
    <property type="entry name" value="CobS"/>
    <property type="match status" value="1"/>
</dbReference>
<evidence type="ECO:0000256" key="2">
    <source>
        <dbReference type="ARBA" id="ARBA00004651"/>
    </source>
</evidence>
<keyword evidence="13 19" id="KW-0472">Membrane</keyword>
<dbReference type="PANTHER" id="PTHR34148:SF1">
    <property type="entry name" value="ADENOSYLCOBINAMIDE-GDP RIBAZOLETRANSFERASE"/>
    <property type="match status" value="1"/>
</dbReference>
<comment type="function">
    <text evidence="14 19">Joins adenosylcobinamide-GDP and alpha-ribazole to generate adenosylcobalamin (Ado-cobalamin). Also synthesizes adenosylcobalamin 5'-phosphate from adenosylcobinamide-GDP and alpha-ribazole 5'-phosphate.</text>
</comment>
<dbReference type="NCBIfam" id="TIGR00317">
    <property type="entry name" value="cobS"/>
    <property type="match status" value="1"/>
</dbReference>
<dbReference type="EC" id="2.7.8.26" evidence="5 19"/>
<evidence type="ECO:0000256" key="17">
    <source>
        <dbReference type="ARBA" id="ARBA00048623"/>
    </source>
</evidence>
<dbReference type="GO" id="GO:0008818">
    <property type="term" value="F:cobalamin 5'-phosphate synthase activity"/>
    <property type="evidence" value="ECO:0007669"/>
    <property type="project" value="UniProtKB-UniRule"/>
</dbReference>
<evidence type="ECO:0000256" key="16">
    <source>
        <dbReference type="ARBA" id="ARBA00032853"/>
    </source>
</evidence>
<evidence type="ECO:0000256" key="11">
    <source>
        <dbReference type="ARBA" id="ARBA00022842"/>
    </source>
</evidence>
<sequence length="248" mass="24690">MNAALREFRVALMLLSRLPAGRIEGAAPNLADARWAFPLVGLALGLIGWAVHAGALASGAPAPVAAVLALAALALATGALHFDGLADFADGIGGGRDRAHALEIMRDSRVGSYGVLALILIVALWLAALASLGAAAGLAPFLAIGALSRVAMIGLQETLPAARSDGLGRMAAGRSGRARLSAAAAVLLAGLALGWQGAALVATCAVIAAGIGVLARRKLGGITGDVLGATQLLAEAFCWAVLATFWPG</sequence>
<keyword evidence="12 19" id="KW-1133">Transmembrane helix</keyword>
<evidence type="ECO:0000256" key="5">
    <source>
        <dbReference type="ARBA" id="ARBA00013200"/>
    </source>
</evidence>
<dbReference type="AlphaFoldDB" id="A0A975W7M2"/>
<feature type="transmembrane region" description="Helical" evidence="19">
    <location>
        <begin position="35"/>
        <end position="58"/>
    </location>
</feature>
<dbReference type="GO" id="GO:0005886">
    <property type="term" value="C:plasma membrane"/>
    <property type="evidence" value="ECO:0007669"/>
    <property type="project" value="UniProtKB-SubCell"/>
</dbReference>
<comment type="subcellular location">
    <subcellularLocation>
        <location evidence="2 19">Cell membrane</location>
        <topology evidence="2 19">Multi-pass membrane protein</topology>
    </subcellularLocation>
</comment>
<comment type="caution">
    <text evidence="20">The sequence shown here is derived from an EMBL/GenBank/DDBJ whole genome shotgun (WGS) entry which is preliminary data.</text>
</comment>
<comment type="catalytic activity">
    <reaction evidence="17 19">
        <text>alpha-ribazole + adenosylcob(III)inamide-GDP = adenosylcob(III)alamin + GMP + H(+)</text>
        <dbReference type="Rhea" id="RHEA:16049"/>
        <dbReference type="ChEBI" id="CHEBI:10329"/>
        <dbReference type="ChEBI" id="CHEBI:15378"/>
        <dbReference type="ChEBI" id="CHEBI:18408"/>
        <dbReference type="ChEBI" id="CHEBI:58115"/>
        <dbReference type="ChEBI" id="CHEBI:60487"/>
        <dbReference type="EC" id="2.7.8.26"/>
    </reaction>
</comment>
<dbReference type="EMBL" id="FNYY01000002">
    <property type="protein sequence ID" value="SEI88086.1"/>
    <property type="molecule type" value="Genomic_DNA"/>
</dbReference>
<evidence type="ECO:0000256" key="8">
    <source>
        <dbReference type="ARBA" id="ARBA00022573"/>
    </source>
</evidence>
<dbReference type="PANTHER" id="PTHR34148">
    <property type="entry name" value="ADENOSYLCOBINAMIDE-GDP RIBAZOLETRANSFERASE"/>
    <property type="match status" value="1"/>
</dbReference>
<reference evidence="20 21" key="1">
    <citation type="submission" date="2016-10" db="EMBL/GenBank/DDBJ databases">
        <authorList>
            <person name="Varghese N."/>
            <person name="Submissions S."/>
        </authorList>
    </citation>
    <scope>NUCLEOTIDE SEQUENCE [LARGE SCALE GENOMIC DNA]</scope>
    <source>
        <strain evidence="20 21">FF3</strain>
    </source>
</reference>
<evidence type="ECO:0000256" key="7">
    <source>
        <dbReference type="ARBA" id="ARBA00022475"/>
    </source>
</evidence>
<keyword evidence="7 19" id="KW-1003">Cell membrane</keyword>
<keyword evidence="21" id="KW-1185">Reference proteome</keyword>
<evidence type="ECO:0000256" key="6">
    <source>
        <dbReference type="ARBA" id="ARBA00015850"/>
    </source>
</evidence>
<dbReference type="GO" id="GO:0051073">
    <property type="term" value="F:adenosylcobinamide-GDP ribazoletransferase activity"/>
    <property type="evidence" value="ECO:0007669"/>
    <property type="project" value="UniProtKB-UniRule"/>
</dbReference>
<keyword evidence="11 19" id="KW-0460">Magnesium</keyword>
<dbReference type="InterPro" id="IPR003805">
    <property type="entry name" value="CobS"/>
</dbReference>
<evidence type="ECO:0000256" key="19">
    <source>
        <dbReference type="HAMAP-Rule" id="MF_00719"/>
    </source>
</evidence>
<evidence type="ECO:0000313" key="20">
    <source>
        <dbReference type="EMBL" id="SEI88086.1"/>
    </source>
</evidence>
<evidence type="ECO:0000256" key="13">
    <source>
        <dbReference type="ARBA" id="ARBA00023136"/>
    </source>
</evidence>
<feature type="transmembrane region" description="Helical" evidence="19">
    <location>
        <begin position="110"/>
        <end position="128"/>
    </location>
</feature>
<evidence type="ECO:0000256" key="4">
    <source>
        <dbReference type="ARBA" id="ARBA00010561"/>
    </source>
</evidence>
<evidence type="ECO:0000256" key="12">
    <source>
        <dbReference type="ARBA" id="ARBA00022989"/>
    </source>
</evidence>
<dbReference type="RefSeq" id="WP_074835170.1">
    <property type="nucleotide sequence ID" value="NZ_FNYY01000002.1"/>
</dbReference>
<evidence type="ECO:0000256" key="18">
    <source>
        <dbReference type="ARBA" id="ARBA00049504"/>
    </source>
</evidence>
<evidence type="ECO:0000256" key="1">
    <source>
        <dbReference type="ARBA" id="ARBA00001946"/>
    </source>
</evidence>
<keyword evidence="8 19" id="KW-0169">Cobalamin biosynthesis</keyword>
<comment type="cofactor">
    <cofactor evidence="1 19">
        <name>Mg(2+)</name>
        <dbReference type="ChEBI" id="CHEBI:18420"/>
    </cofactor>
</comment>
<organism evidence="20 21">
    <name type="scientific">Marinovum algicola</name>
    <dbReference type="NCBI Taxonomy" id="42444"/>
    <lineage>
        <taxon>Bacteria</taxon>
        <taxon>Pseudomonadati</taxon>
        <taxon>Pseudomonadota</taxon>
        <taxon>Alphaproteobacteria</taxon>
        <taxon>Rhodobacterales</taxon>
        <taxon>Roseobacteraceae</taxon>
        <taxon>Marinovum</taxon>
    </lineage>
</organism>
<dbReference type="GeneID" id="80817134"/>
<dbReference type="GO" id="GO:0009236">
    <property type="term" value="P:cobalamin biosynthetic process"/>
    <property type="evidence" value="ECO:0007669"/>
    <property type="project" value="UniProtKB-UniRule"/>
</dbReference>
<name>A0A975W7M2_9RHOB</name>
<evidence type="ECO:0000256" key="10">
    <source>
        <dbReference type="ARBA" id="ARBA00022692"/>
    </source>
</evidence>
<evidence type="ECO:0000256" key="3">
    <source>
        <dbReference type="ARBA" id="ARBA00004663"/>
    </source>
</evidence>
<feature type="transmembrane region" description="Helical" evidence="19">
    <location>
        <begin position="199"/>
        <end position="215"/>
    </location>
</feature>
<evidence type="ECO:0000313" key="21">
    <source>
        <dbReference type="Proteomes" id="UP000182932"/>
    </source>
</evidence>
<keyword evidence="9 19" id="KW-0808">Transferase</keyword>
<evidence type="ECO:0000256" key="15">
    <source>
        <dbReference type="ARBA" id="ARBA00032605"/>
    </source>
</evidence>
<evidence type="ECO:0000256" key="14">
    <source>
        <dbReference type="ARBA" id="ARBA00025228"/>
    </source>
</evidence>
<comment type="similarity">
    <text evidence="4 19">Belongs to the CobS family.</text>
</comment>
<comment type="pathway">
    <text evidence="3 19">Cofactor biosynthesis; adenosylcobalamin biosynthesis; adenosylcobalamin from cob(II)yrinate a,c-diamide: step 7/7.</text>
</comment>
<evidence type="ECO:0000256" key="9">
    <source>
        <dbReference type="ARBA" id="ARBA00022679"/>
    </source>
</evidence>